<name>A0A075HD67_9ARCH</name>
<dbReference type="EMBL" id="KF901001">
    <property type="protein sequence ID" value="AIF14446.1"/>
    <property type="molecule type" value="Genomic_DNA"/>
</dbReference>
<protein>
    <submittedName>
        <fullName evidence="1">Putative transcriptional regulator</fullName>
    </submittedName>
</protein>
<dbReference type="InterPro" id="IPR036388">
    <property type="entry name" value="WH-like_DNA-bd_sf"/>
</dbReference>
<dbReference type="Gene3D" id="1.10.10.10">
    <property type="entry name" value="Winged helix-like DNA-binding domain superfamily/Winged helix DNA-binding domain"/>
    <property type="match status" value="1"/>
</dbReference>
<accession>A0A075HD67</accession>
<dbReference type="AlphaFoldDB" id="A0A075HD67"/>
<reference evidence="1" key="1">
    <citation type="journal article" date="2014" name="Genome Biol. Evol.">
        <title>Pangenome evidence for extensive interdomain horizontal transfer affecting lineage core and shell genes in uncultured planktonic thaumarchaeota and euryarchaeota.</title>
        <authorList>
            <person name="Deschamps P."/>
            <person name="Zivanovic Y."/>
            <person name="Moreira D."/>
            <person name="Rodriguez-Valera F."/>
            <person name="Lopez-Garcia P."/>
        </authorList>
    </citation>
    <scope>NUCLEOTIDE SEQUENCE</scope>
</reference>
<dbReference type="InterPro" id="IPR036390">
    <property type="entry name" value="WH_DNA-bd_sf"/>
</dbReference>
<proteinExistence type="predicted"/>
<sequence length="298" mass="33667">MARGYQTEEIKEKLVNLLGNSKTGLSGLEISERLNINRITVTKYLNVFAAEGLIKQKNIGNVNLWFIEAGTEKFRFPDDFFRVKTKYLEYLTARKEKLAYNLVRNSFHSTAQPVKIITEIIVPAIQSVHSIFDEGKIGKSELNFLEKIISNSIQIINLENFETDPKKNAIVISADYQSTLFSEAASASFHSGGWQVYSLGDMSSSIDVLFDLDFQKFLTKVWKSGSGIMVIIVFSSTEDGMKFFAESINSIKLKSRKNLYLTICGKVEKNTEIEADLIDENLETVLQWSQTTFESSTS</sequence>
<organism evidence="1">
    <name type="scientific">uncultured marine thaumarchaeote KM3_67_B11</name>
    <dbReference type="NCBI Taxonomy" id="1456234"/>
    <lineage>
        <taxon>Archaea</taxon>
        <taxon>Nitrososphaerota</taxon>
        <taxon>environmental samples</taxon>
    </lineage>
</organism>
<dbReference type="SUPFAM" id="SSF46785">
    <property type="entry name" value="Winged helix' DNA-binding domain"/>
    <property type="match status" value="1"/>
</dbReference>
<evidence type="ECO:0000313" key="1">
    <source>
        <dbReference type="EMBL" id="AIF14446.1"/>
    </source>
</evidence>